<accession>A0A939QJ78</accession>
<dbReference type="Proteomes" id="UP000668403">
    <property type="component" value="Unassembled WGS sequence"/>
</dbReference>
<dbReference type="AlphaFoldDB" id="A0A939QJ78"/>
<comment type="caution">
    <text evidence="1">The sequence shown here is derived from an EMBL/GenBank/DDBJ whole genome shotgun (WGS) entry which is preliminary data.</text>
</comment>
<dbReference type="EMBL" id="JAGFBF010000001">
    <property type="protein sequence ID" value="MBO2988704.1"/>
    <property type="molecule type" value="Genomic_DNA"/>
</dbReference>
<dbReference type="Pfam" id="PF11185">
    <property type="entry name" value="DUF2971"/>
    <property type="match status" value="1"/>
</dbReference>
<keyword evidence="2" id="KW-1185">Reference proteome</keyword>
<proteinExistence type="predicted"/>
<dbReference type="RefSeq" id="WP_208236272.1">
    <property type="nucleotide sequence ID" value="NZ_BAAAQU010000001.1"/>
</dbReference>
<organism evidence="1 2">
    <name type="scientific">Leucobacter tardus</name>
    <dbReference type="NCBI Taxonomy" id="501483"/>
    <lineage>
        <taxon>Bacteria</taxon>
        <taxon>Bacillati</taxon>
        <taxon>Actinomycetota</taxon>
        <taxon>Actinomycetes</taxon>
        <taxon>Micrococcales</taxon>
        <taxon>Microbacteriaceae</taxon>
        <taxon>Leucobacter</taxon>
    </lineage>
</organism>
<evidence type="ECO:0000313" key="1">
    <source>
        <dbReference type="EMBL" id="MBO2988704.1"/>
    </source>
</evidence>
<dbReference type="InterPro" id="IPR021352">
    <property type="entry name" value="DUF2971"/>
</dbReference>
<name>A0A939QJ78_9MICO</name>
<sequence length="473" mass="54181">MDTDPTLASDRDYDSAPLEITDSLFHYTGAETAIFGLLSSGKLRLSPFESTNDLWESRPTYHALQSHKDDEDVLNDETIDLMDLWKDIDRQIRRTTKVACLTQDFDMVGVVHRPDMMRGWNHLSMWAHYGAGHRGICLQFDKSRLISELEGSASEEVQIVHGPVVYRSGSSIPMGEGIDLGQVREFGVDAVARLTLMRLKEALFLQKHRDWQSEYEYRLVLSDHSALPAFLPIKEAITGVYLGESFPKQLLPALKEVLFQYPHVEVFELNFMNRELRSSSFQFADAMPSLSHPWVVPRRSGSFPARVTELLEAEKRREQLHAQGETDARILREQIEFDLLNLTGIVSRGKDLRVEPLRKTSAIPSEMRRRSAGVPGEVVHFESGVLISAQSTRDPAHYLLFSAALQVLEGNKIRLHTVAMLENLTESPQHQRELWRDSDEVELVESLPKWERMYAVLSERFPTFWGSFEEMRR</sequence>
<reference evidence="1" key="1">
    <citation type="submission" date="2021-03" db="EMBL/GenBank/DDBJ databases">
        <title>Leucobacter chromiisoli sp. nov., isolated from chromium-containing soil of chemical plant.</title>
        <authorList>
            <person name="Xu Z."/>
        </authorList>
    </citation>
    <scope>NUCLEOTIDE SEQUENCE</scope>
    <source>
        <strain evidence="1">K 70/01</strain>
    </source>
</reference>
<evidence type="ECO:0000313" key="2">
    <source>
        <dbReference type="Proteomes" id="UP000668403"/>
    </source>
</evidence>
<protein>
    <submittedName>
        <fullName evidence="1">DUF2971 domain-containing protein</fullName>
    </submittedName>
</protein>
<gene>
    <name evidence="1" type="ORF">J4H85_01645</name>
</gene>